<organism evidence="4">
    <name type="scientific">marine sediment metagenome</name>
    <dbReference type="NCBI Taxonomy" id="412755"/>
    <lineage>
        <taxon>unclassified sequences</taxon>
        <taxon>metagenomes</taxon>
        <taxon>ecological metagenomes</taxon>
    </lineage>
</organism>
<name>X1R0C5_9ZZZZ</name>
<keyword evidence="1" id="KW-0129">CBS domain</keyword>
<dbReference type="InterPro" id="IPR051257">
    <property type="entry name" value="Diverse_CBS-Domain"/>
</dbReference>
<dbReference type="InterPro" id="IPR044065">
    <property type="entry name" value="ACP_MB"/>
</dbReference>
<gene>
    <name evidence="4" type="ORF">S06H3_52380</name>
</gene>
<dbReference type="PROSITE" id="PS51371">
    <property type="entry name" value="CBS"/>
    <property type="match status" value="2"/>
</dbReference>
<dbReference type="EMBL" id="BARV01033314">
    <property type="protein sequence ID" value="GAI48989.1"/>
    <property type="molecule type" value="Genomic_DNA"/>
</dbReference>
<comment type="caution">
    <text evidence="4">The sequence shown here is derived from an EMBL/GenBank/DDBJ whole genome shotgun (WGS) entry which is preliminary data.</text>
</comment>
<evidence type="ECO:0000259" key="2">
    <source>
        <dbReference type="PROSITE" id="PS51371"/>
    </source>
</evidence>
<evidence type="ECO:0000256" key="1">
    <source>
        <dbReference type="ARBA" id="ARBA00023122"/>
    </source>
</evidence>
<dbReference type="InterPro" id="IPR046342">
    <property type="entry name" value="CBS_dom_sf"/>
</dbReference>
<dbReference type="AlphaFoldDB" id="X1R0C5"/>
<dbReference type="SUPFAM" id="SSF54631">
    <property type="entry name" value="CBS-domain pair"/>
    <property type="match status" value="1"/>
</dbReference>
<protein>
    <recommendedName>
        <fullName evidence="5">CBS domain-containing protein</fullName>
    </recommendedName>
</protein>
<dbReference type="Gene3D" id="3.10.580.10">
    <property type="entry name" value="CBS-domain"/>
    <property type="match status" value="1"/>
</dbReference>
<dbReference type="InterPro" id="IPR000644">
    <property type="entry name" value="CBS_dom"/>
</dbReference>
<dbReference type="PROSITE" id="PS51901">
    <property type="entry name" value="ACP_MB"/>
    <property type="match status" value="1"/>
</dbReference>
<evidence type="ECO:0000313" key="4">
    <source>
        <dbReference type="EMBL" id="GAI48989.1"/>
    </source>
</evidence>
<dbReference type="Pfam" id="PF00571">
    <property type="entry name" value="CBS"/>
    <property type="match status" value="2"/>
</dbReference>
<proteinExistence type="predicted"/>
<feature type="domain" description="CBS" evidence="2">
    <location>
        <begin position="76"/>
        <end position="131"/>
    </location>
</feature>
<feature type="domain" description="CBS" evidence="2">
    <location>
        <begin position="11"/>
        <end position="68"/>
    </location>
</feature>
<dbReference type="PANTHER" id="PTHR43080:SF2">
    <property type="entry name" value="CBS DOMAIN-CONTAINING PROTEIN"/>
    <property type="match status" value="1"/>
</dbReference>
<accession>X1R0C5</accession>
<dbReference type="SMART" id="SM00116">
    <property type="entry name" value="CBS"/>
    <property type="match status" value="2"/>
</dbReference>
<evidence type="ECO:0008006" key="5">
    <source>
        <dbReference type="Google" id="ProtNLM"/>
    </source>
</evidence>
<sequence length="176" mass="18713">MKRIVSARDAMTGKVLTAAPNTTVAKAAKLMAERGVGSIIVVKSKKPVGILTERDLLMKVVSLNLMPSKVRVGKIMSSPIQTIGPDADITEAARIMARSKIRRLPVVERGGLIGILTASDITAISPELIGVVTSPEVPAREEIEQSVCEVCGEVTTALHEVNGMWVCEHCRDTTGG</sequence>
<evidence type="ECO:0000259" key="3">
    <source>
        <dbReference type="PROSITE" id="PS51901"/>
    </source>
</evidence>
<feature type="domain" description="ACP-type MB" evidence="3">
    <location>
        <begin position="143"/>
        <end position="176"/>
    </location>
</feature>
<reference evidence="4" key="1">
    <citation type="journal article" date="2014" name="Front. Microbiol.">
        <title>High frequency of phylogenetically diverse reductive dehalogenase-homologous genes in deep subseafloor sedimentary metagenomes.</title>
        <authorList>
            <person name="Kawai M."/>
            <person name="Futagami T."/>
            <person name="Toyoda A."/>
            <person name="Takaki Y."/>
            <person name="Nishi S."/>
            <person name="Hori S."/>
            <person name="Arai W."/>
            <person name="Tsubouchi T."/>
            <person name="Morono Y."/>
            <person name="Uchiyama I."/>
            <person name="Ito T."/>
            <person name="Fujiyama A."/>
            <person name="Inagaki F."/>
            <person name="Takami H."/>
        </authorList>
    </citation>
    <scope>NUCLEOTIDE SEQUENCE</scope>
    <source>
        <strain evidence="4">Expedition CK06-06</strain>
    </source>
</reference>
<dbReference type="PANTHER" id="PTHR43080">
    <property type="entry name" value="CBS DOMAIN-CONTAINING PROTEIN CBSX3, MITOCHONDRIAL"/>
    <property type="match status" value="1"/>
</dbReference>